<name>A0ACC0HJG1_9ERIC</name>
<protein>
    <submittedName>
        <fullName evidence="1">Uncharacterized protein</fullName>
    </submittedName>
</protein>
<organism evidence="1 2">
    <name type="scientific">Camellia lanceoleosa</name>
    <dbReference type="NCBI Taxonomy" id="1840588"/>
    <lineage>
        <taxon>Eukaryota</taxon>
        <taxon>Viridiplantae</taxon>
        <taxon>Streptophyta</taxon>
        <taxon>Embryophyta</taxon>
        <taxon>Tracheophyta</taxon>
        <taxon>Spermatophyta</taxon>
        <taxon>Magnoliopsida</taxon>
        <taxon>eudicotyledons</taxon>
        <taxon>Gunneridae</taxon>
        <taxon>Pentapetalae</taxon>
        <taxon>asterids</taxon>
        <taxon>Ericales</taxon>
        <taxon>Theaceae</taxon>
        <taxon>Camellia</taxon>
    </lineage>
</organism>
<dbReference type="EMBL" id="CM045761">
    <property type="protein sequence ID" value="KAI8012808.1"/>
    <property type="molecule type" value="Genomic_DNA"/>
</dbReference>
<evidence type="ECO:0000313" key="1">
    <source>
        <dbReference type="EMBL" id="KAI8012808.1"/>
    </source>
</evidence>
<evidence type="ECO:0000313" key="2">
    <source>
        <dbReference type="Proteomes" id="UP001060215"/>
    </source>
</evidence>
<reference evidence="1 2" key="1">
    <citation type="journal article" date="2022" name="Plant J.">
        <title>Chromosome-level genome of Camellia lanceoleosa provides a valuable resource for understanding genome evolution and self-incompatibility.</title>
        <authorList>
            <person name="Gong W."/>
            <person name="Xiao S."/>
            <person name="Wang L."/>
            <person name="Liao Z."/>
            <person name="Chang Y."/>
            <person name="Mo W."/>
            <person name="Hu G."/>
            <person name="Li W."/>
            <person name="Zhao G."/>
            <person name="Zhu H."/>
            <person name="Hu X."/>
            <person name="Ji K."/>
            <person name="Xiang X."/>
            <person name="Song Q."/>
            <person name="Yuan D."/>
            <person name="Jin S."/>
            <person name="Zhang L."/>
        </authorList>
    </citation>
    <scope>NUCLEOTIDE SEQUENCE [LARGE SCALE GENOMIC DNA]</scope>
    <source>
        <strain evidence="1">SQ_2022a</strain>
    </source>
</reference>
<sequence>MGVAPALSSRWLFEFITDEWVQHCQGFWEQACLVCSAYSRIAGSDMLGLVAEWVLVADGFEADWYVSAWFWSVKAVQRPAECHTASVSIGVVWASLKSRPVLA</sequence>
<accession>A0ACC0HJG1</accession>
<comment type="caution">
    <text evidence="1">The sequence shown here is derived from an EMBL/GenBank/DDBJ whole genome shotgun (WGS) entry which is preliminary data.</text>
</comment>
<dbReference type="Proteomes" id="UP001060215">
    <property type="component" value="Chromosome 4"/>
</dbReference>
<proteinExistence type="predicted"/>
<keyword evidence="2" id="KW-1185">Reference proteome</keyword>
<gene>
    <name evidence="1" type="ORF">LOK49_LG05G02116</name>
</gene>